<name>A0A967AR66_9FLAO</name>
<dbReference type="Pfam" id="PF00293">
    <property type="entry name" value="NUDIX"/>
    <property type="match status" value="1"/>
</dbReference>
<dbReference type="PANTHER" id="PTHR43046">
    <property type="entry name" value="GDP-MANNOSE MANNOSYL HYDROLASE"/>
    <property type="match status" value="1"/>
</dbReference>
<evidence type="ECO:0000313" key="5">
    <source>
        <dbReference type="Proteomes" id="UP000707206"/>
    </source>
</evidence>
<organism evidence="4 5">
    <name type="scientific">Pelagihabitans pacificus</name>
    <dbReference type="NCBI Taxonomy" id="2696054"/>
    <lineage>
        <taxon>Bacteria</taxon>
        <taxon>Pseudomonadati</taxon>
        <taxon>Bacteroidota</taxon>
        <taxon>Flavobacteriia</taxon>
        <taxon>Flavobacteriales</taxon>
        <taxon>Flavobacteriaceae</taxon>
        <taxon>Pelagihabitans</taxon>
    </lineage>
</organism>
<dbReference type="Pfam" id="PF12535">
    <property type="entry name" value="Nudix_N"/>
    <property type="match status" value="1"/>
</dbReference>
<evidence type="ECO:0000256" key="2">
    <source>
        <dbReference type="ARBA" id="ARBA00022801"/>
    </source>
</evidence>
<dbReference type="Proteomes" id="UP000707206">
    <property type="component" value="Unassembled WGS sequence"/>
</dbReference>
<feature type="domain" description="Nudix hydrolase" evidence="3">
    <location>
        <begin position="72"/>
        <end position="212"/>
    </location>
</feature>
<evidence type="ECO:0000259" key="3">
    <source>
        <dbReference type="PROSITE" id="PS51462"/>
    </source>
</evidence>
<proteinExistence type="predicted"/>
<dbReference type="Gene3D" id="3.90.79.10">
    <property type="entry name" value="Nucleoside Triphosphate Pyrophosphohydrolase"/>
    <property type="match status" value="1"/>
</dbReference>
<dbReference type="InterPro" id="IPR059176">
    <property type="entry name" value="UDP-X_N"/>
</dbReference>
<dbReference type="InterPro" id="IPR020476">
    <property type="entry name" value="Nudix_hydrolase"/>
</dbReference>
<dbReference type="InterPro" id="IPR000086">
    <property type="entry name" value="NUDIX_hydrolase_dom"/>
</dbReference>
<reference evidence="4" key="1">
    <citation type="submission" date="2019-07" db="EMBL/GenBank/DDBJ databases">
        <authorList>
            <person name="De-Chao Zhang Q."/>
        </authorList>
    </citation>
    <scope>NUCLEOTIDE SEQUENCE</scope>
    <source>
        <strain evidence="4">TP-CH-4</strain>
    </source>
</reference>
<dbReference type="PANTHER" id="PTHR43046:SF16">
    <property type="entry name" value="ADP-RIBOSE PYROPHOSPHATASE YJHB-RELATED"/>
    <property type="match status" value="1"/>
</dbReference>
<accession>A0A967AR66</accession>
<dbReference type="PROSITE" id="PS51462">
    <property type="entry name" value="NUDIX"/>
    <property type="match status" value="1"/>
</dbReference>
<dbReference type="SUPFAM" id="SSF55811">
    <property type="entry name" value="Nudix"/>
    <property type="match status" value="1"/>
</dbReference>
<comment type="caution">
    <text evidence="4">The sequence shown here is derived from an EMBL/GenBank/DDBJ whole genome shotgun (WGS) entry which is preliminary data.</text>
</comment>
<comment type="cofactor">
    <cofactor evidence="1">
        <name>Mg(2+)</name>
        <dbReference type="ChEBI" id="CHEBI:18420"/>
    </cofactor>
</comment>
<dbReference type="PRINTS" id="PR00502">
    <property type="entry name" value="NUDIXFAMILY"/>
</dbReference>
<dbReference type="Gene3D" id="6.10.250.1120">
    <property type="match status" value="1"/>
</dbReference>
<dbReference type="GO" id="GO:0016787">
    <property type="term" value="F:hydrolase activity"/>
    <property type="evidence" value="ECO:0007669"/>
    <property type="project" value="UniProtKB-KW"/>
</dbReference>
<keyword evidence="5" id="KW-1185">Reference proteome</keyword>
<dbReference type="RefSeq" id="WP_152573264.1">
    <property type="nucleotide sequence ID" value="NZ_VIKU02000001.1"/>
</dbReference>
<protein>
    <submittedName>
        <fullName evidence="4">NUDIX hydrolase</fullName>
    </submittedName>
</protein>
<reference evidence="4" key="2">
    <citation type="submission" date="2020-03" db="EMBL/GenBank/DDBJ databases">
        <title>Flavobacteriaceae bacterium strain TP-CH-4, a member of the family Flavobacteriaceae isolated from a deep-sea seamount.</title>
        <authorList>
            <person name="Zhang D.-C."/>
        </authorList>
    </citation>
    <scope>NUCLEOTIDE SEQUENCE</scope>
    <source>
        <strain evidence="4">TP-CH-4</strain>
    </source>
</reference>
<dbReference type="EMBL" id="VIKU02000001">
    <property type="protein sequence ID" value="NHF58793.1"/>
    <property type="molecule type" value="Genomic_DNA"/>
</dbReference>
<evidence type="ECO:0000256" key="1">
    <source>
        <dbReference type="ARBA" id="ARBA00001946"/>
    </source>
</evidence>
<sequence length="212" mass="24100">MGGSNLDGFRQLELIKRIKALADTGLIYAENGYDRERYEELMNISLQLMAHTADRPLAVLKDFFMPANDYPTVKVDVRGFVLNEADEILMAKESVDGKWAIPGGWADVGDSPSEAVVKEIYEETGLTTKVVRLLAVYDKKCHPHPPQPFYIYKLNFLCKITGGKLRHGFDMQGAAFFRLDTLPELSEDRILKSQLEHLYQLVKNPDSHVYFD</sequence>
<dbReference type="AlphaFoldDB" id="A0A967AR66"/>
<gene>
    <name evidence="4" type="ORF">FK220_005545</name>
</gene>
<evidence type="ECO:0000313" key="4">
    <source>
        <dbReference type="EMBL" id="NHF58793.1"/>
    </source>
</evidence>
<dbReference type="InterPro" id="IPR015797">
    <property type="entry name" value="NUDIX_hydrolase-like_dom_sf"/>
</dbReference>
<keyword evidence="2 4" id="KW-0378">Hydrolase</keyword>